<dbReference type="RefSeq" id="WP_189172335.1">
    <property type="nucleotide sequence ID" value="NZ_BMQB01000017.1"/>
</dbReference>
<evidence type="ECO:0000313" key="2">
    <source>
        <dbReference type="Proteomes" id="UP000649739"/>
    </source>
</evidence>
<protein>
    <submittedName>
        <fullName evidence="1">Uncharacterized protein</fullName>
    </submittedName>
</protein>
<evidence type="ECO:0000313" key="1">
    <source>
        <dbReference type="EMBL" id="GGK11004.1"/>
    </source>
</evidence>
<reference evidence="1" key="1">
    <citation type="journal article" date="2014" name="Int. J. Syst. Evol. Microbiol.">
        <title>Complete genome sequence of Corynebacterium casei LMG S-19264T (=DSM 44701T), isolated from a smear-ripened cheese.</title>
        <authorList>
            <consortium name="US DOE Joint Genome Institute (JGI-PGF)"/>
            <person name="Walter F."/>
            <person name="Albersmeier A."/>
            <person name="Kalinowski J."/>
            <person name="Ruckert C."/>
        </authorList>
    </citation>
    <scope>NUCLEOTIDE SEQUENCE</scope>
    <source>
        <strain evidence="1">JCM 3090</strain>
    </source>
</reference>
<gene>
    <name evidence="1" type="ORF">GCM10010123_46230</name>
</gene>
<reference evidence="1" key="2">
    <citation type="submission" date="2020-09" db="EMBL/GenBank/DDBJ databases">
        <authorList>
            <person name="Sun Q."/>
            <person name="Ohkuma M."/>
        </authorList>
    </citation>
    <scope>NUCLEOTIDE SEQUENCE</scope>
    <source>
        <strain evidence="1">JCM 3090</strain>
    </source>
</reference>
<accession>A0A8J3BBY9</accession>
<organism evidence="1 2">
    <name type="scientific">Pilimelia anulata</name>
    <dbReference type="NCBI Taxonomy" id="53371"/>
    <lineage>
        <taxon>Bacteria</taxon>
        <taxon>Bacillati</taxon>
        <taxon>Actinomycetota</taxon>
        <taxon>Actinomycetes</taxon>
        <taxon>Micromonosporales</taxon>
        <taxon>Micromonosporaceae</taxon>
        <taxon>Pilimelia</taxon>
    </lineage>
</organism>
<dbReference type="Proteomes" id="UP000649739">
    <property type="component" value="Unassembled WGS sequence"/>
</dbReference>
<name>A0A8J3BBY9_9ACTN</name>
<dbReference type="AlphaFoldDB" id="A0A8J3BBY9"/>
<proteinExistence type="predicted"/>
<sequence>MSWTVKRRLAALGVLAITAVGAVGSIAITQARTSASRAEHAVDVGQALSTTIDAQHTASVILAAASILTDSLTAARRAEVIDLMNEHADELRDQYATLAASGHRTGVRQPQGQFLPTITALLADAQRVVGSSSPLSEAGFETVRVH</sequence>
<keyword evidence="2" id="KW-1185">Reference proteome</keyword>
<dbReference type="EMBL" id="BMQB01000017">
    <property type="protein sequence ID" value="GGK11004.1"/>
    <property type="molecule type" value="Genomic_DNA"/>
</dbReference>
<comment type="caution">
    <text evidence="1">The sequence shown here is derived from an EMBL/GenBank/DDBJ whole genome shotgun (WGS) entry which is preliminary data.</text>
</comment>